<proteinExistence type="predicted"/>
<dbReference type="InterPro" id="IPR045057">
    <property type="entry name" value="Gcn5-rel_NAT"/>
</dbReference>
<name>A0A543NAC6_9ACTN</name>
<dbReference type="OrthoDB" id="5405911at2"/>
<sequence length="104" mass="11357">MEDDGYTVTDNPDEHRYEIRGDGAPAGVAEYILTGGVMVFTHTQVGSPFAGRGLGSRLVRGALDDVRARNLRVIPVCPYVKGWIGRHPDYADLLYDAPASEVHD</sequence>
<reference evidence="2 3" key="1">
    <citation type="submission" date="2019-06" db="EMBL/GenBank/DDBJ databases">
        <title>Sequencing the genomes of 1000 actinobacteria strains.</title>
        <authorList>
            <person name="Klenk H.-P."/>
        </authorList>
    </citation>
    <scope>NUCLEOTIDE SEQUENCE [LARGE SCALE GENOMIC DNA]</scope>
    <source>
        <strain evidence="2 3">DSM 45015</strain>
    </source>
</reference>
<organism evidence="2 3">
    <name type="scientific">Haloactinospora alba</name>
    <dbReference type="NCBI Taxonomy" id="405555"/>
    <lineage>
        <taxon>Bacteria</taxon>
        <taxon>Bacillati</taxon>
        <taxon>Actinomycetota</taxon>
        <taxon>Actinomycetes</taxon>
        <taxon>Streptosporangiales</taxon>
        <taxon>Nocardiopsidaceae</taxon>
        <taxon>Haloactinospora</taxon>
    </lineage>
</organism>
<protein>
    <recommendedName>
        <fullName evidence="1">N-acetyltransferase domain-containing protein</fullName>
    </recommendedName>
</protein>
<dbReference type="PROSITE" id="PS51729">
    <property type="entry name" value="GNAT_YJDJ"/>
    <property type="match status" value="1"/>
</dbReference>
<dbReference type="PANTHER" id="PTHR31435">
    <property type="entry name" value="PROTEIN NATD1"/>
    <property type="match status" value="1"/>
</dbReference>
<gene>
    <name evidence="2" type="ORF">FHX37_4157</name>
</gene>
<feature type="domain" description="N-acetyltransferase" evidence="1">
    <location>
        <begin position="9"/>
        <end position="95"/>
    </location>
</feature>
<dbReference type="AlphaFoldDB" id="A0A543NAC6"/>
<evidence type="ECO:0000313" key="2">
    <source>
        <dbReference type="EMBL" id="TQN28792.1"/>
    </source>
</evidence>
<keyword evidence="3" id="KW-1185">Reference proteome</keyword>
<dbReference type="RefSeq" id="WP_141925791.1">
    <property type="nucleotide sequence ID" value="NZ_VFQC01000002.1"/>
</dbReference>
<dbReference type="Proteomes" id="UP000317422">
    <property type="component" value="Unassembled WGS sequence"/>
</dbReference>
<evidence type="ECO:0000313" key="3">
    <source>
        <dbReference type="Proteomes" id="UP000317422"/>
    </source>
</evidence>
<accession>A0A543NAC6</accession>
<comment type="caution">
    <text evidence="2">The sequence shown here is derived from an EMBL/GenBank/DDBJ whole genome shotgun (WGS) entry which is preliminary data.</text>
</comment>
<evidence type="ECO:0000259" key="1">
    <source>
        <dbReference type="PROSITE" id="PS51729"/>
    </source>
</evidence>
<dbReference type="InterPro" id="IPR016181">
    <property type="entry name" value="Acyl_CoA_acyltransferase"/>
</dbReference>
<dbReference type="InterPro" id="IPR031165">
    <property type="entry name" value="GNAT_YJDJ"/>
</dbReference>
<dbReference type="PANTHER" id="PTHR31435:SF10">
    <property type="entry name" value="BSR4717 PROTEIN"/>
    <property type="match status" value="1"/>
</dbReference>
<dbReference type="SUPFAM" id="SSF55729">
    <property type="entry name" value="Acyl-CoA N-acyltransferases (Nat)"/>
    <property type="match status" value="1"/>
</dbReference>
<dbReference type="EMBL" id="VFQC01000002">
    <property type="protein sequence ID" value="TQN28792.1"/>
    <property type="molecule type" value="Genomic_DNA"/>
</dbReference>
<dbReference type="Pfam" id="PF14542">
    <property type="entry name" value="Acetyltransf_CG"/>
    <property type="match status" value="1"/>
</dbReference>
<dbReference type="Gene3D" id="3.40.630.30">
    <property type="match status" value="1"/>
</dbReference>